<dbReference type="AlphaFoldDB" id="A0AA88DQN4"/>
<proteinExistence type="predicted"/>
<organism evidence="1 2">
    <name type="scientific">Ficus carica</name>
    <name type="common">Common fig</name>
    <dbReference type="NCBI Taxonomy" id="3494"/>
    <lineage>
        <taxon>Eukaryota</taxon>
        <taxon>Viridiplantae</taxon>
        <taxon>Streptophyta</taxon>
        <taxon>Embryophyta</taxon>
        <taxon>Tracheophyta</taxon>
        <taxon>Spermatophyta</taxon>
        <taxon>Magnoliopsida</taxon>
        <taxon>eudicotyledons</taxon>
        <taxon>Gunneridae</taxon>
        <taxon>Pentapetalae</taxon>
        <taxon>rosids</taxon>
        <taxon>fabids</taxon>
        <taxon>Rosales</taxon>
        <taxon>Moraceae</taxon>
        <taxon>Ficeae</taxon>
        <taxon>Ficus</taxon>
    </lineage>
</organism>
<evidence type="ECO:0000313" key="2">
    <source>
        <dbReference type="Proteomes" id="UP001187192"/>
    </source>
</evidence>
<gene>
    <name evidence="1" type="ORF">TIFTF001_028764</name>
</gene>
<accession>A0AA88DQN4</accession>
<protein>
    <submittedName>
        <fullName evidence="1">Uncharacterized protein</fullName>
    </submittedName>
</protein>
<comment type="caution">
    <text evidence="1">The sequence shown here is derived from an EMBL/GenBank/DDBJ whole genome shotgun (WGS) entry which is preliminary data.</text>
</comment>
<keyword evidence="2" id="KW-1185">Reference proteome</keyword>
<evidence type="ECO:0000313" key="1">
    <source>
        <dbReference type="EMBL" id="GMN59678.1"/>
    </source>
</evidence>
<reference evidence="1" key="1">
    <citation type="submission" date="2023-07" db="EMBL/GenBank/DDBJ databases">
        <title>draft genome sequence of fig (Ficus carica).</title>
        <authorList>
            <person name="Takahashi T."/>
            <person name="Nishimura K."/>
        </authorList>
    </citation>
    <scope>NUCLEOTIDE SEQUENCE</scope>
</reference>
<feature type="non-terminal residue" evidence="1">
    <location>
        <position position="78"/>
    </location>
</feature>
<sequence>MHLRRQPLKLVTISLSNINKDSSLMLKSMKSMICGTMRSKVHHLRLLSRSSQRRMTLGKVESSPRPMRNCWKTANSGC</sequence>
<dbReference type="EMBL" id="BTGU01000090">
    <property type="protein sequence ID" value="GMN59678.1"/>
    <property type="molecule type" value="Genomic_DNA"/>
</dbReference>
<name>A0AA88DQN4_FICCA</name>
<dbReference type="Proteomes" id="UP001187192">
    <property type="component" value="Unassembled WGS sequence"/>
</dbReference>